<keyword evidence="1" id="KW-0732">Signal</keyword>
<reference evidence="3" key="1">
    <citation type="journal article" date="2011" name="Stand. Genomic Sci.">
        <title>Non-contiguous finished genome sequence of the opportunistic oral pathogen Prevotella multisaccharivorax type strain (PPPA20).</title>
        <authorList>
            <person name="Pati A."/>
            <person name="Gronow S."/>
            <person name="Lu M."/>
            <person name="Lapidus A."/>
            <person name="Nolan M."/>
            <person name="Lucas S."/>
            <person name="Hammon N."/>
            <person name="Deshpande S."/>
            <person name="Cheng J.F."/>
            <person name="Tapia R."/>
            <person name="Han C."/>
            <person name="Goodwin L."/>
            <person name="Pitluck S."/>
            <person name="Liolios K."/>
            <person name="Pagani I."/>
            <person name="Mavromatis K."/>
            <person name="Mikhailova N."/>
            <person name="Huntemann M."/>
            <person name="Chen A."/>
            <person name="Palaniappan K."/>
            <person name="Land M."/>
            <person name="Hauser L."/>
            <person name="Detter J.C."/>
            <person name="Brambilla E.M."/>
            <person name="Rohde M."/>
            <person name="Goker M."/>
            <person name="Woyke T."/>
            <person name="Bristow J."/>
            <person name="Eisen J.A."/>
            <person name="Markowitz V."/>
            <person name="Hugenholtz P."/>
            <person name="Kyrpides N.C."/>
            <person name="Klenk H.P."/>
            <person name="Ivanova N."/>
        </authorList>
    </citation>
    <scope>NUCLEOTIDE SEQUENCE [LARGE SCALE GENOMIC DNA]</scope>
    <source>
        <strain evidence="3">DSM 17128</strain>
    </source>
</reference>
<organism evidence="2 3">
    <name type="scientific">Hallella multisaccharivorax DSM 17128</name>
    <dbReference type="NCBI Taxonomy" id="688246"/>
    <lineage>
        <taxon>Bacteria</taxon>
        <taxon>Pseudomonadati</taxon>
        <taxon>Bacteroidota</taxon>
        <taxon>Bacteroidia</taxon>
        <taxon>Bacteroidales</taxon>
        <taxon>Prevotellaceae</taxon>
        <taxon>Hallella</taxon>
    </lineage>
</organism>
<name>F8NA93_9BACT</name>
<dbReference type="Gene3D" id="2.30.260.10">
    <property type="entry name" value="putative xylanase like domain"/>
    <property type="match status" value="1"/>
</dbReference>
<protein>
    <recommendedName>
        <fullName evidence="4">Xylanase</fullName>
    </recommendedName>
</protein>
<dbReference type="OrthoDB" id="1409585at2"/>
<evidence type="ECO:0000313" key="2">
    <source>
        <dbReference type="EMBL" id="EGN56756.1"/>
    </source>
</evidence>
<gene>
    <name evidence="2" type="ORF">Premu_1327</name>
</gene>
<evidence type="ECO:0008006" key="4">
    <source>
        <dbReference type="Google" id="ProtNLM"/>
    </source>
</evidence>
<accession>F8NA93</accession>
<dbReference type="eggNOG" id="COG0657">
    <property type="taxonomic scope" value="Bacteria"/>
</dbReference>
<dbReference type="STRING" id="688246.Premu_1327"/>
<evidence type="ECO:0000256" key="1">
    <source>
        <dbReference type="SAM" id="SignalP"/>
    </source>
</evidence>
<dbReference type="InterPro" id="IPR038765">
    <property type="entry name" value="Papain-like_cys_pep_sf"/>
</dbReference>
<keyword evidence="3" id="KW-1185">Reference proteome</keyword>
<sequence>MKRIILGILPLLLALSLQAQGVDYTKSDSMKAMGLLRDAGRLKDKSMGSYMVFFARSLKGLPYVAKTLEKNKTERLVVNLRQLDCTTYVETVLALSRCMRQGKPTFAAYCANLRQVRYKGGVVSYPTRQHYFTYWIQENVHEGLVADIQSPNPPFSAVQTVKADYMTTHLESYPMLSRRAQWVRQIAEMEKSITGTRQRYIPKSMVNDSRLMRKTVHNGDIIAIVTTKKGLEISHLGIAVWHSDGLHMLNASAIYHRVVEDNNLLKTYLYHQKSALGIRIVRPI</sequence>
<proteinExistence type="predicted"/>
<dbReference type="AlphaFoldDB" id="F8NA93"/>
<feature type="chain" id="PRO_5003381239" description="Xylanase" evidence="1">
    <location>
        <begin position="22"/>
        <end position="284"/>
    </location>
</feature>
<dbReference type="HOGENOM" id="CLU_065574_0_0_10"/>
<feature type="signal peptide" evidence="1">
    <location>
        <begin position="1"/>
        <end position="21"/>
    </location>
</feature>
<dbReference type="RefSeq" id="WP_007574027.1">
    <property type="nucleotide sequence ID" value="NZ_BPTS01000001.1"/>
</dbReference>
<dbReference type="InterPro" id="IPR010846">
    <property type="entry name" value="AmiA-like"/>
</dbReference>
<dbReference type="Pfam" id="PF07313">
    <property type="entry name" value="AmiA-like"/>
    <property type="match status" value="1"/>
</dbReference>
<dbReference type="SUPFAM" id="SSF54001">
    <property type="entry name" value="Cysteine proteinases"/>
    <property type="match status" value="1"/>
</dbReference>
<evidence type="ECO:0000313" key="3">
    <source>
        <dbReference type="Proteomes" id="UP000002772"/>
    </source>
</evidence>
<dbReference type="Gene3D" id="1.10.3670.10">
    <property type="entry name" value="Putative xylanase like domain"/>
    <property type="match status" value="1"/>
</dbReference>
<dbReference type="EMBL" id="GL945017">
    <property type="protein sequence ID" value="EGN56756.1"/>
    <property type="molecule type" value="Genomic_DNA"/>
</dbReference>
<dbReference type="Proteomes" id="UP000002772">
    <property type="component" value="Unassembled WGS sequence"/>
</dbReference>